<organism evidence="9 10">
    <name type="scientific">Azospirillum doebereinerae</name>
    <dbReference type="NCBI Taxonomy" id="92933"/>
    <lineage>
        <taxon>Bacteria</taxon>
        <taxon>Pseudomonadati</taxon>
        <taxon>Pseudomonadota</taxon>
        <taxon>Alphaproteobacteria</taxon>
        <taxon>Rhodospirillales</taxon>
        <taxon>Azospirillaceae</taxon>
        <taxon>Azospirillum</taxon>
    </lineage>
</organism>
<evidence type="ECO:0000256" key="3">
    <source>
        <dbReference type="ARBA" id="ARBA00022741"/>
    </source>
</evidence>
<keyword evidence="5" id="KW-0067">ATP-binding</keyword>
<dbReference type="Gene3D" id="3.40.50.10840">
    <property type="entry name" value="Putative sugar-binding, N-terminal domain"/>
    <property type="match status" value="1"/>
</dbReference>
<dbReference type="Gene3D" id="3.40.980.20">
    <property type="entry name" value="Four-carbon acid sugar kinase, nucleotide binding domain"/>
    <property type="match status" value="1"/>
</dbReference>
<accession>A0A433J5K3</accession>
<dbReference type="InterPro" id="IPR037051">
    <property type="entry name" value="4-carb_acid_sugar_kinase_N_sf"/>
</dbReference>
<evidence type="ECO:0000256" key="5">
    <source>
        <dbReference type="ARBA" id="ARBA00022840"/>
    </source>
</evidence>
<dbReference type="InterPro" id="IPR042213">
    <property type="entry name" value="NBD_C_sf"/>
</dbReference>
<comment type="similarity">
    <text evidence="1">Belongs to the four-carbon acid sugar kinase family.</text>
</comment>
<keyword evidence="4 9" id="KW-0418">Kinase</keyword>
<keyword evidence="6" id="KW-0119">Carbohydrate metabolism</keyword>
<evidence type="ECO:0000313" key="10">
    <source>
        <dbReference type="Proteomes" id="UP000280346"/>
    </source>
</evidence>
<keyword evidence="2" id="KW-0808">Transferase</keyword>
<dbReference type="InterPro" id="IPR010737">
    <property type="entry name" value="4-carb_acid_sugar_kinase_N"/>
</dbReference>
<dbReference type="AlphaFoldDB" id="A0A433J5K3"/>
<evidence type="ECO:0000256" key="4">
    <source>
        <dbReference type="ARBA" id="ARBA00022777"/>
    </source>
</evidence>
<dbReference type="InterPro" id="IPR031475">
    <property type="entry name" value="NBD_C"/>
</dbReference>
<sequence length="438" mass="45565">MDRNGTAPLLGPRLGWYGDDFTGATDTLAALAMAGRRALLFLDRPDARRLASAGPLDAVGIAGASRTMAPEAMTAELEPVGRFFAELGVRVMHYKCCSTFDSAPHVGSLGAAVRALRASFANPFLPVVGGQPNIGRYCLFSTLFAAAGTGGTVHRIDRHPTMRVHPVTPMTEADLRLHLAAQGLEGMAALHYPDYDGAIDATLDRLLASEPPAVLLDIGRVPDLAVAGRLIWTHALKAPLLAVGPSSVAQALTAHWDAEAASPAFADTPLAPADGPVFVMAGSLSPVTRRQIDSAPSFDRVQADAARLCGDPAYTETLLAQVTATLRAGRHTLVWTAPADAATADTGRAADVAAATANFVAAVLRAVPLRRVGIAGGDTSSMAVRALGCWGLSYRTALAPGVTVSRTHGDDPATDGIELMLKGGQMGPDDLFERLLGT</sequence>
<evidence type="ECO:0000256" key="2">
    <source>
        <dbReference type="ARBA" id="ARBA00022679"/>
    </source>
</evidence>
<dbReference type="Pfam" id="PF07005">
    <property type="entry name" value="SBD_N"/>
    <property type="match status" value="1"/>
</dbReference>
<evidence type="ECO:0000256" key="6">
    <source>
        <dbReference type="ARBA" id="ARBA00023277"/>
    </source>
</evidence>
<gene>
    <name evidence="9" type="ORF">EJ913_19520</name>
</gene>
<reference evidence="9 10" key="1">
    <citation type="submission" date="2018-12" db="EMBL/GenBank/DDBJ databases">
        <authorList>
            <person name="Yang Y."/>
        </authorList>
    </citation>
    <scope>NUCLEOTIDE SEQUENCE [LARGE SCALE GENOMIC DNA]</scope>
    <source>
        <strain evidence="9 10">GSF71</strain>
    </source>
</reference>
<keyword evidence="3" id="KW-0547">Nucleotide-binding</keyword>
<feature type="domain" description="Four-carbon acid sugar kinase nucleotide binding" evidence="8">
    <location>
        <begin position="279"/>
        <end position="432"/>
    </location>
</feature>
<dbReference type="OrthoDB" id="7686359at2"/>
<dbReference type="GO" id="GO:0016301">
    <property type="term" value="F:kinase activity"/>
    <property type="evidence" value="ECO:0007669"/>
    <property type="project" value="UniProtKB-KW"/>
</dbReference>
<dbReference type="GO" id="GO:0005524">
    <property type="term" value="F:ATP binding"/>
    <property type="evidence" value="ECO:0007669"/>
    <property type="project" value="UniProtKB-KW"/>
</dbReference>
<evidence type="ECO:0000259" key="7">
    <source>
        <dbReference type="Pfam" id="PF07005"/>
    </source>
</evidence>
<dbReference type="RefSeq" id="WP_127000927.1">
    <property type="nucleotide sequence ID" value="NZ_JAKOAR010000007.1"/>
</dbReference>
<dbReference type="SUPFAM" id="SSF142764">
    <property type="entry name" value="YgbK-like"/>
    <property type="match status" value="1"/>
</dbReference>
<comment type="caution">
    <text evidence="9">The sequence shown here is derived from an EMBL/GenBank/DDBJ whole genome shotgun (WGS) entry which is preliminary data.</text>
</comment>
<protein>
    <submittedName>
        <fullName evidence="9">Four-carbon acid sugar kinase family protein</fullName>
    </submittedName>
</protein>
<keyword evidence="10" id="KW-1185">Reference proteome</keyword>
<dbReference type="Pfam" id="PF17042">
    <property type="entry name" value="NBD_C"/>
    <property type="match status" value="1"/>
</dbReference>
<dbReference type="EMBL" id="RZIJ01000016">
    <property type="protein sequence ID" value="RUQ67856.1"/>
    <property type="molecule type" value="Genomic_DNA"/>
</dbReference>
<evidence type="ECO:0000313" key="9">
    <source>
        <dbReference type="EMBL" id="RUQ67856.1"/>
    </source>
</evidence>
<proteinExistence type="inferred from homology"/>
<name>A0A433J5K3_9PROT</name>
<evidence type="ECO:0000259" key="8">
    <source>
        <dbReference type="Pfam" id="PF17042"/>
    </source>
</evidence>
<feature type="domain" description="Four-carbon acid sugar kinase N-terminal" evidence="7">
    <location>
        <begin position="14"/>
        <end position="252"/>
    </location>
</feature>
<dbReference type="Proteomes" id="UP000280346">
    <property type="component" value="Unassembled WGS sequence"/>
</dbReference>
<evidence type="ECO:0000256" key="1">
    <source>
        <dbReference type="ARBA" id="ARBA00005715"/>
    </source>
</evidence>